<dbReference type="GO" id="GO:0050660">
    <property type="term" value="F:flavin adenine dinucleotide binding"/>
    <property type="evidence" value="ECO:0007669"/>
    <property type="project" value="InterPro"/>
</dbReference>
<dbReference type="EMBL" id="ML978189">
    <property type="protein sequence ID" value="KAF2030479.1"/>
    <property type="molecule type" value="Genomic_DNA"/>
</dbReference>
<dbReference type="SUPFAM" id="SSF56176">
    <property type="entry name" value="FAD-binding/transporter-associated domain-like"/>
    <property type="match status" value="1"/>
</dbReference>
<evidence type="ECO:0000256" key="2">
    <source>
        <dbReference type="ARBA" id="ARBA00022630"/>
    </source>
</evidence>
<comment type="caution">
    <text evidence="6">The sequence shown here is derived from an EMBL/GenBank/DDBJ whole genome shotgun (WGS) entry which is preliminary data.</text>
</comment>
<dbReference type="InterPro" id="IPR036318">
    <property type="entry name" value="FAD-bd_PCMH-like_sf"/>
</dbReference>
<evidence type="ECO:0000256" key="4">
    <source>
        <dbReference type="ARBA" id="ARBA00023002"/>
    </source>
</evidence>
<evidence type="ECO:0000256" key="3">
    <source>
        <dbReference type="ARBA" id="ARBA00022827"/>
    </source>
</evidence>
<accession>A0A9P4LP37</accession>
<reference evidence="6" key="1">
    <citation type="journal article" date="2020" name="Stud. Mycol.">
        <title>101 Dothideomycetes genomes: a test case for predicting lifestyles and emergence of pathogens.</title>
        <authorList>
            <person name="Haridas S."/>
            <person name="Albert R."/>
            <person name="Binder M."/>
            <person name="Bloem J."/>
            <person name="Labutti K."/>
            <person name="Salamov A."/>
            <person name="Andreopoulos B."/>
            <person name="Baker S."/>
            <person name="Barry K."/>
            <person name="Bills G."/>
            <person name="Bluhm B."/>
            <person name="Cannon C."/>
            <person name="Castanera R."/>
            <person name="Culley D."/>
            <person name="Daum C."/>
            <person name="Ezra D."/>
            <person name="Gonzalez J."/>
            <person name="Henrissat B."/>
            <person name="Kuo A."/>
            <person name="Liang C."/>
            <person name="Lipzen A."/>
            <person name="Lutzoni F."/>
            <person name="Magnuson J."/>
            <person name="Mondo S."/>
            <person name="Nolan M."/>
            <person name="Ohm R."/>
            <person name="Pangilinan J."/>
            <person name="Park H.-J."/>
            <person name="Ramirez L."/>
            <person name="Alfaro M."/>
            <person name="Sun H."/>
            <person name="Tritt A."/>
            <person name="Yoshinaga Y."/>
            <person name="Zwiers L.-H."/>
            <person name="Turgeon B."/>
            <person name="Goodwin S."/>
            <person name="Spatafora J."/>
            <person name="Crous P."/>
            <person name="Grigoriev I."/>
        </authorList>
    </citation>
    <scope>NUCLEOTIDE SEQUENCE</scope>
    <source>
        <strain evidence="6">CBS 110217</strain>
    </source>
</reference>
<evidence type="ECO:0000313" key="6">
    <source>
        <dbReference type="EMBL" id="KAF2030479.1"/>
    </source>
</evidence>
<dbReference type="InterPro" id="IPR050416">
    <property type="entry name" value="FAD-linked_Oxidoreductase"/>
</dbReference>
<comment type="similarity">
    <text evidence="1">Belongs to the oxygen-dependent FAD-linked oxidoreductase family.</text>
</comment>
<evidence type="ECO:0000313" key="7">
    <source>
        <dbReference type="Proteomes" id="UP000799777"/>
    </source>
</evidence>
<proteinExistence type="inferred from homology"/>
<evidence type="ECO:0008006" key="8">
    <source>
        <dbReference type="Google" id="ProtNLM"/>
    </source>
</evidence>
<feature type="chain" id="PRO_5040431317" description="FAD-binding PCMH-type domain-containing protein" evidence="5">
    <location>
        <begin position="24"/>
        <end position="396"/>
    </location>
</feature>
<keyword evidence="5" id="KW-0732">Signal</keyword>
<gene>
    <name evidence="6" type="ORF">EK21DRAFT_100359</name>
</gene>
<dbReference type="PANTHER" id="PTHR42973:SF34">
    <property type="entry name" value="FAD BINDING DOMAIN PROTEIN (AFU_ORTHOLOGUE AFUA_3G02770)"/>
    <property type="match status" value="1"/>
</dbReference>
<feature type="signal peptide" evidence="5">
    <location>
        <begin position="1"/>
        <end position="23"/>
    </location>
</feature>
<dbReference type="OrthoDB" id="2151789at2759"/>
<dbReference type="Gene3D" id="3.30.465.10">
    <property type="match status" value="2"/>
</dbReference>
<dbReference type="AlphaFoldDB" id="A0A9P4LP37"/>
<organism evidence="6 7">
    <name type="scientific">Setomelanomma holmii</name>
    <dbReference type="NCBI Taxonomy" id="210430"/>
    <lineage>
        <taxon>Eukaryota</taxon>
        <taxon>Fungi</taxon>
        <taxon>Dikarya</taxon>
        <taxon>Ascomycota</taxon>
        <taxon>Pezizomycotina</taxon>
        <taxon>Dothideomycetes</taxon>
        <taxon>Pleosporomycetidae</taxon>
        <taxon>Pleosporales</taxon>
        <taxon>Pleosporineae</taxon>
        <taxon>Phaeosphaeriaceae</taxon>
        <taxon>Setomelanomma</taxon>
    </lineage>
</organism>
<evidence type="ECO:0000256" key="5">
    <source>
        <dbReference type="SAM" id="SignalP"/>
    </source>
</evidence>
<keyword evidence="2" id="KW-0285">Flavoprotein</keyword>
<dbReference type="InterPro" id="IPR016169">
    <property type="entry name" value="FAD-bd_PCMH_sub2"/>
</dbReference>
<dbReference type="PANTHER" id="PTHR42973">
    <property type="entry name" value="BINDING OXIDOREDUCTASE, PUTATIVE (AFU_ORTHOLOGUE AFUA_1G17690)-RELATED"/>
    <property type="match status" value="1"/>
</dbReference>
<sequence length="396" mass="42708">MKLFGRVFAGTLAIVASFNVTEALLENGVNVTAIPDLAGLVVQSISPRLLDSCQVEPYCTFSPAATLEVSTLVLIARLAQCQLAVKNGGHAAFPGASSIEGGITGLACDNIVSYELVTASGVSINVSEKSLPDLYWALRGGGNNFGIYDGTRIPPLIDAFSNAITAAEKDTKLAHFFAISYYSGMKIASTGFEYFIPIDAANPPEILKEYLAIPSLQTNPGLSKSMPAGFRATMWSQSFKLNAELMKRMSNHFFEIAPTMPAVSPNVSFQAFSKPALKAMQKKGGHTLGLYPEDGPFFHALFYLSWRDAKDDKAIMEAAQDYINTSIAMSEELGAYNDYMYMPYSNPYQPVISGYGAEIVAKLKAISSKYDPSGVFQKLQPGYVKLDGSASYGMVV</sequence>
<evidence type="ECO:0000256" key="1">
    <source>
        <dbReference type="ARBA" id="ARBA00005466"/>
    </source>
</evidence>
<name>A0A9P4LP37_9PLEO</name>
<keyword evidence="3" id="KW-0274">FAD</keyword>
<dbReference type="Proteomes" id="UP000799777">
    <property type="component" value="Unassembled WGS sequence"/>
</dbReference>
<protein>
    <recommendedName>
        <fullName evidence="8">FAD-binding PCMH-type domain-containing protein</fullName>
    </recommendedName>
</protein>
<dbReference type="GO" id="GO:0016491">
    <property type="term" value="F:oxidoreductase activity"/>
    <property type="evidence" value="ECO:0007669"/>
    <property type="project" value="UniProtKB-KW"/>
</dbReference>
<keyword evidence="4" id="KW-0560">Oxidoreductase</keyword>
<keyword evidence="7" id="KW-1185">Reference proteome</keyword>